<dbReference type="InterPro" id="IPR003423">
    <property type="entry name" value="OMP_efflux"/>
</dbReference>
<dbReference type="Gene3D" id="1.20.1600.10">
    <property type="entry name" value="Outer membrane efflux proteins (OEP)"/>
    <property type="match status" value="1"/>
</dbReference>
<dbReference type="Proteomes" id="UP000552241">
    <property type="component" value="Unassembled WGS sequence"/>
</dbReference>
<feature type="coiled-coil region" evidence="8">
    <location>
        <begin position="372"/>
        <end position="402"/>
    </location>
</feature>
<proteinExistence type="inferred from homology"/>
<evidence type="ECO:0000313" key="11">
    <source>
        <dbReference type="Proteomes" id="UP000552241"/>
    </source>
</evidence>
<feature type="chain" id="PRO_5032271603" evidence="9">
    <location>
        <begin position="21"/>
        <end position="452"/>
    </location>
</feature>
<protein>
    <submittedName>
        <fullName evidence="10">TolC family protein</fullName>
    </submittedName>
</protein>
<keyword evidence="8" id="KW-0175">Coiled coil</keyword>
<dbReference type="InterPro" id="IPR051906">
    <property type="entry name" value="TolC-like"/>
</dbReference>
<dbReference type="Pfam" id="PF02321">
    <property type="entry name" value="OEP"/>
    <property type="match status" value="2"/>
</dbReference>
<keyword evidence="11" id="KW-1185">Reference proteome</keyword>
<evidence type="ECO:0000256" key="5">
    <source>
        <dbReference type="ARBA" id="ARBA00022692"/>
    </source>
</evidence>
<keyword evidence="4" id="KW-1134">Transmembrane beta strand</keyword>
<comment type="similarity">
    <text evidence="2">Belongs to the outer membrane factor (OMF) (TC 1.B.17) family.</text>
</comment>
<keyword evidence="3" id="KW-0813">Transport</keyword>
<dbReference type="GO" id="GO:0015288">
    <property type="term" value="F:porin activity"/>
    <property type="evidence" value="ECO:0007669"/>
    <property type="project" value="TreeGrafter"/>
</dbReference>
<evidence type="ECO:0000256" key="7">
    <source>
        <dbReference type="ARBA" id="ARBA00023237"/>
    </source>
</evidence>
<dbReference type="SUPFAM" id="SSF56954">
    <property type="entry name" value="Outer membrane efflux proteins (OEP)"/>
    <property type="match status" value="1"/>
</dbReference>
<evidence type="ECO:0000256" key="3">
    <source>
        <dbReference type="ARBA" id="ARBA00022448"/>
    </source>
</evidence>
<evidence type="ECO:0000256" key="9">
    <source>
        <dbReference type="SAM" id="SignalP"/>
    </source>
</evidence>
<evidence type="ECO:0000313" key="10">
    <source>
        <dbReference type="EMBL" id="MBA5630186.1"/>
    </source>
</evidence>
<organism evidence="10 11">
    <name type="scientific">Moheibacter lacus</name>
    <dbReference type="NCBI Taxonomy" id="2745851"/>
    <lineage>
        <taxon>Bacteria</taxon>
        <taxon>Pseudomonadati</taxon>
        <taxon>Bacteroidota</taxon>
        <taxon>Flavobacteriia</taxon>
        <taxon>Flavobacteriales</taxon>
        <taxon>Weeksellaceae</taxon>
        <taxon>Moheibacter</taxon>
    </lineage>
</organism>
<dbReference type="EMBL" id="JACDZE010000003">
    <property type="protein sequence ID" value="MBA5630186.1"/>
    <property type="molecule type" value="Genomic_DNA"/>
</dbReference>
<accession>A0A838ZT80</accession>
<keyword evidence="9" id="KW-0732">Signal</keyword>
<comment type="subcellular location">
    <subcellularLocation>
        <location evidence="1">Cell outer membrane</location>
    </subcellularLocation>
</comment>
<gene>
    <name evidence="10" type="ORF">HU137_10415</name>
</gene>
<reference evidence="10 11" key="1">
    <citation type="submission" date="2020-07" db="EMBL/GenBank/DDBJ databases">
        <title>Moheibacter lacus sp. nov., a member of the family Flavobacteriaceae isolated from freshwater lake sediment.</title>
        <authorList>
            <person name="Liu Y."/>
        </authorList>
    </citation>
    <scope>NUCLEOTIDE SEQUENCE [LARGE SCALE GENOMIC DNA]</scope>
    <source>
        <strain evidence="10 11">BDHS18</strain>
    </source>
</reference>
<keyword evidence="7" id="KW-0998">Cell outer membrane</keyword>
<evidence type="ECO:0000256" key="1">
    <source>
        <dbReference type="ARBA" id="ARBA00004442"/>
    </source>
</evidence>
<evidence type="ECO:0000256" key="6">
    <source>
        <dbReference type="ARBA" id="ARBA00023136"/>
    </source>
</evidence>
<sequence length="452" mass="50699">MKIHKIALILFGFLAIPISAQNLETKELALRDAVNYALENQADAKKAKLKIENSEYLIQEARAGALPNISANGGLTYNPILQETAIPSSSFPGGEESGEPFLLLAMGQKWNAVAGVSLTQNIFDQTVFTGLKAARTTREFYQINAQLTEEQVIERVATAYYNVFVQKEQLETIDSSIVNVSKSRDIIKSLYDNGLAREIDYDRVNVQMMNLSTTRQQLVNAVTLQENALKFYMGMPINEPIELVDREFEVDAVLLSDEVDVENRTEMKVLKKQEELLVLQKEARKAAYYPTLSLTAGYNYMGQGEQFPIGSGLDNGVYWSDFSSISLNLRIPIFSGFANKARVSQADVELRTLQEDIKYTELSLDLEYQNAKSQMENNLIAIENQLENVNLAQKVVDNTQNNYRLGLATLTDLLEAQNALVESKNNYSNVVLEYKLAEVQLLKSKGELNTLK</sequence>
<name>A0A838ZT80_9FLAO</name>
<dbReference type="PANTHER" id="PTHR30026">
    <property type="entry name" value="OUTER MEMBRANE PROTEIN TOLC"/>
    <property type="match status" value="1"/>
</dbReference>
<dbReference type="AlphaFoldDB" id="A0A838ZT80"/>
<dbReference type="RefSeq" id="WP_182043788.1">
    <property type="nucleotide sequence ID" value="NZ_JACDZE010000003.1"/>
</dbReference>
<dbReference type="PANTHER" id="PTHR30026:SF20">
    <property type="entry name" value="OUTER MEMBRANE PROTEIN TOLC"/>
    <property type="match status" value="1"/>
</dbReference>
<comment type="caution">
    <text evidence="10">The sequence shown here is derived from an EMBL/GenBank/DDBJ whole genome shotgun (WGS) entry which is preliminary data.</text>
</comment>
<evidence type="ECO:0000256" key="4">
    <source>
        <dbReference type="ARBA" id="ARBA00022452"/>
    </source>
</evidence>
<dbReference type="GO" id="GO:0009279">
    <property type="term" value="C:cell outer membrane"/>
    <property type="evidence" value="ECO:0007669"/>
    <property type="project" value="UniProtKB-SubCell"/>
</dbReference>
<dbReference type="GO" id="GO:0015562">
    <property type="term" value="F:efflux transmembrane transporter activity"/>
    <property type="evidence" value="ECO:0007669"/>
    <property type="project" value="InterPro"/>
</dbReference>
<evidence type="ECO:0000256" key="2">
    <source>
        <dbReference type="ARBA" id="ARBA00007613"/>
    </source>
</evidence>
<keyword evidence="5" id="KW-0812">Transmembrane</keyword>
<evidence type="ECO:0000256" key="8">
    <source>
        <dbReference type="SAM" id="Coils"/>
    </source>
</evidence>
<dbReference type="GO" id="GO:1990281">
    <property type="term" value="C:efflux pump complex"/>
    <property type="evidence" value="ECO:0007669"/>
    <property type="project" value="TreeGrafter"/>
</dbReference>
<feature type="signal peptide" evidence="9">
    <location>
        <begin position="1"/>
        <end position="20"/>
    </location>
</feature>
<keyword evidence="6" id="KW-0472">Membrane</keyword>